<feature type="chain" id="PRO_5003700225" description="Outer membrane protein beta-barrel domain-containing protein" evidence="1">
    <location>
        <begin position="24"/>
        <end position="182"/>
    </location>
</feature>
<organism evidence="2 3">
    <name type="scientific">Nitritalea halalkaliphila LW7</name>
    <dbReference type="NCBI Taxonomy" id="1189621"/>
    <lineage>
        <taxon>Bacteria</taxon>
        <taxon>Pseudomonadati</taxon>
        <taxon>Bacteroidota</taxon>
        <taxon>Cytophagia</taxon>
        <taxon>Cytophagales</taxon>
        <taxon>Cyclobacteriaceae</taxon>
        <taxon>Nitritalea</taxon>
    </lineage>
</organism>
<feature type="signal peptide" evidence="1">
    <location>
        <begin position="1"/>
        <end position="23"/>
    </location>
</feature>
<name>I5C3H2_9BACT</name>
<keyword evidence="3" id="KW-1185">Reference proteome</keyword>
<reference evidence="2 3" key="1">
    <citation type="submission" date="2012-05" db="EMBL/GenBank/DDBJ databases">
        <title>Genome sequence of Nitritalea halalkaliphila LW7.</title>
        <authorList>
            <person name="Jangir P.K."/>
            <person name="Singh A."/>
            <person name="Shivaji S."/>
            <person name="Sharma R."/>
        </authorList>
    </citation>
    <scope>NUCLEOTIDE SEQUENCE [LARGE SCALE GENOMIC DNA]</scope>
    <source>
        <strain evidence="2 3">LW7</strain>
    </source>
</reference>
<evidence type="ECO:0000313" key="3">
    <source>
        <dbReference type="Proteomes" id="UP000005551"/>
    </source>
</evidence>
<accession>I5C3H2</accession>
<comment type="caution">
    <text evidence="2">The sequence shown here is derived from an EMBL/GenBank/DDBJ whole genome shotgun (WGS) entry which is preliminary data.</text>
</comment>
<dbReference type="OrthoDB" id="838123at2"/>
<dbReference type="AlphaFoldDB" id="I5C3H2"/>
<evidence type="ECO:0000256" key="1">
    <source>
        <dbReference type="SAM" id="SignalP"/>
    </source>
</evidence>
<keyword evidence="1" id="KW-0732">Signal</keyword>
<proteinExistence type="predicted"/>
<evidence type="ECO:0008006" key="4">
    <source>
        <dbReference type="Google" id="ProtNLM"/>
    </source>
</evidence>
<protein>
    <recommendedName>
        <fullName evidence="4">Outer membrane protein beta-barrel domain-containing protein</fullName>
    </recommendedName>
</protein>
<dbReference type="RefSeq" id="WP_009055003.1">
    <property type="nucleotide sequence ID" value="NZ_AJYA01000021.1"/>
</dbReference>
<evidence type="ECO:0000313" key="2">
    <source>
        <dbReference type="EMBL" id="EIM76374.1"/>
    </source>
</evidence>
<sequence length="182" mass="20690">MFRFSKFLLPLLLFILGSQAVVAQVYLGGTYVNSEFGPSGLQVHNGFGALVQRQFYLQESRFSLTPTLQGNLLNSRQDRELAELHMTISLATHINYDIVATPRFRLTPFVGPAFVYASGLRAQDLFFNETAINFTRIALETGFSFTYVHSDRFSIKCYPLTYMWGNSEFRQGNVATFIFQLP</sequence>
<gene>
    <name evidence="2" type="ORF">A3SI_10059</name>
</gene>
<dbReference type="Proteomes" id="UP000005551">
    <property type="component" value="Unassembled WGS sequence"/>
</dbReference>
<dbReference type="EMBL" id="AJYA01000021">
    <property type="protein sequence ID" value="EIM76374.1"/>
    <property type="molecule type" value="Genomic_DNA"/>
</dbReference>